<comment type="caution">
    <text evidence="3">The sequence shown here is derived from an EMBL/GenBank/DDBJ whole genome shotgun (WGS) entry which is preliminary data.</text>
</comment>
<dbReference type="PANTHER" id="PTHR37829">
    <property type="entry name" value="PHAGE-LIKE ELEMENT PBSX PROTEIN XKDT"/>
    <property type="match status" value="1"/>
</dbReference>
<dbReference type="InterPro" id="IPR006949">
    <property type="entry name" value="Barrel_Baseplate_J-like"/>
</dbReference>
<proteinExistence type="predicted"/>
<name>A0ABS6RWH3_9BACT</name>
<sequence length="379" mass="39472">MTSTFDSTGIVLDRYADILDRYVALAEAQWGSSINTDEDSFLGHILRNVALIQSEINEILQSVYDDKDITNATGTYLDNLVALIGLERSAAAYSTVTLTLTATVATTVPAGSRYATSAEVIFATDEDLVFTAAGSDTVAATCTEVGAFNAAIGTITTIKTAVYGISAVTNATAAVPGRVRETDAELKARHTVAVSTSGDQDSASIYEAVTAVTGVSAAYVYDNDTAATVDGIPANSLYVSVIGGSDEDVATAIANNKTLTIATSGGTSYSVYNDTTSQSQTIYFDRASEIACTIVLNVTAVTGSFPDDGAQQIEDNLLAFFEDLKIGDDVIYTALYQPIYSVPGVIVTAFTLNAGTANITIAKDELATLAAGDITLTVT</sequence>
<dbReference type="Pfam" id="PF04865">
    <property type="entry name" value="Baseplate_J"/>
    <property type="match status" value="1"/>
</dbReference>
<reference evidence="3 4" key="1">
    <citation type="journal article" date="2020" name="J Geophys Res Biogeosci">
        <title>Magnetotaxis as an Adaptation to Enable Bacterial Shuttling of Microbial Sulfur and Sulfur Cycling Across Aquatic Oxic#Anoxic Interfaces.</title>
        <authorList>
            <person name="Li J."/>
            <person name="Liu P."/>
            <person name="Wang J."/>
            <person name="Roberts A.P."/>
            <person name="Pan Y."/>
        </authorList>
    </citation>
    <scope>NUCLEOTIDE SEQUENCE [LARGE SCALE GENOMIC DNA]</scope>
    <source>
        <strain evidence="3 4">MYR-1_YQ</strain>
    </source>
</reference>
<dbReference type="EMBL" id="JABXWD010000062">
    <property type="protein sequence ID" value="MBV6340979.1"/>
    <property type="molecule type" value="Genomic_DNA"/>
</dbReference>
<evidence type="ECO:0000313" key="4">
    <source>
        <dbReference type="Proteomes" id="UP001196980"/>
    </source>
</evidence>
<keyword evidence="4" id="KW-1185">Reference proteome</keyword>
<gene>
    <name evidence="3" type="ORF">HWQ67_05230</name>
</gene>
<protein>
    <submittedName>
        <fullName evidence="3">Baseplate J/gp47 family protein</fullName>
    </submittedName>
</protein>
<dbReference type="InterPro" id="IPR052399">
    <property type="entry name" value="Phage_Baseplate_Assmbl_Protein"/>
</dbReference>
<feature type="domain" description="Baseplate J-like C-terminal" evidence="2">
    <location>
        <begin position="294"/>
        <end position="376"/>
    </location>
</feature>
<dbReference type="Proteomes" id="UP001196980">
    <property type="component" value="Unassembled WGS sequence"/>
</dbReference>
<feature type="domain" description="Baseplate protein J-like barrel" evidence="1">
    <location>
        <begin position="97"/>
        <end position="176"/>
    </location>
</feature>
<dbReference type="RefSeq" id="WP_218251593.1">
    <property type="nucleotide sequence ID" value="NZ_JABXWD010000062.1"/>
</dbReference>
<dbReference type="PANTHER" id="PTHR37829:SF3">
    <property type="entry name" value="PROTEIN JAYE-RELATED"/>
    <property type="match status" value="1"/>
</dbReference>
<dbReference type="Pfam" id="PF26079">
    <property type="entry name" value="Baseplate_J_C"/>
    <property type="match status" value="1"/>
</dbReference>
<organism evidence="3 4">
    <name type="scientific">Candidatus Magnetobacterium casense</name>
    <dbReference type="NCBI Taxonomy" id="1455061"/>
    <lineage>
        <taxon>Bacteria</taxon>
        <taxon>Pseudomonadati</taxon>
        <taxon>Nitrospirota</taxon>
        <taxon>Thermodesulfovibrionia</taxon>
        <taxon>Thermodesulfovibrionales</taxon>
        <taxon>Candidatus Magnetobacteriaceae</taxon>
        <taxon>Candidatus Magnetobacterium</taxon>
    </lineage>
</organism>
<evidence type="ECO:0000313" key="3">
    <source>
        <dbReference type="EMBL" id="MBV6340979.1"/>
    </source>
</evidence>
<evidence type="ECO:0000259" key="1">
    <source>
        <dbReference type="Pfam" id="PF04865"/>
    </source>
</evidence>
<dbReference type="InterPro" id="IPR058530">
    <property type="entry name" value="Baseplate_J-like_C"/>
</dbReference>
<evidence type="ECO:0000259" key="2">
    <source>
        <dbReference type="Pfam" id="PF26079"/>
    </source>
</evidence>
<accession>A0ABS6RWH3</accession>